<dbReference type="GO" id="GO:0005764">
    <property type="term" value="C:lysosome"/>
    <property type="evidence" value="ECO:0007669"/>
    <property type="project" value="TreeGrafter"/>
</dbReference>
<evidence type="ECO:0000256" key="5">
    <source>
        <dbReference type="ARBA" id="ARBA00023295"/>
    </source>
</evidence>
<dbReference type="GO" id="GO:0004560">
    <property type="term" value="F:alpha-L-fucosidase activity"/>
    <property type="evidence" value="ECO:0007669"/>
    <property type="project" value="UniProtKB-EC"/>
</dbReference>
<dbReference type="InterPro" id="IPR057739">
    <property type="entry name" value="Glyco_hydro_29_N"/>
</dbReference>
<dbReference type="GO" id="GO:0016139">
    <property type="term" value="P:glycoside catabolic process"/>
    <property type="evidence" value="ECO:0007669"/>
    <property type="project" value="TreeGrafter"/>
</dbReference>
<gene>
    <name evidence="9" type="ORF">J437_LFUL012072</name>
</gene>
<feature type="domain" description="Glycoside hydrolase family 29 N-terminal" evidence="7">
    <location>
        <begin position="130"/>
        <end position="279"/>
    </location>
</feature>
<feature type="signal peptide" evidence="6">
    <location>
        <begin position="1"/>
        <end position="20"/>
    </location>
</feature>
<dbReference type="OrthoDB" id="6039950at2759"/>
<dbReference type="PANTHER" id="PTHR10030">
    <property type="entry name" value="ALPHA-L-FUCOSIDASE"/>
    <property type="match status" value="1"/>
</dbReference>
<evidence type="ECO:0000313" key="10">
    <source>
        <dbReference type="Proteomes" id="UP000792457"/>
    </source>
</evidence>
<sequence length="400" mass="45672">MMPSHLRIFLLSCILCTAHAKYKPTWESIDSRPLPSWFDESKIGIFLHWGVYSVPGLGEWFLERWTIKKSWKSFEVTHSYVTGGDQEAVDYMKRNYPPDFTYDDFASEFKADLFSAREWANIFLKSGAKLVSTYQPEIIWSDGDWEANATYFSSLSFLSWLYNESPVRETVVTNDRWGQGTSCKHGGYYSCQDRYNPGILQPHKWENAMTLDKGSWGFRRNASYRDYINIETLLKTLAETLSCGGNLLVNIGPTSYGKIPPIGEEKLEQMGEWLKINGEGVYGSSPWIYQNDTTNSDVWYTMKKEANDCPVYAYILKWPQDGIISLGSPFATNETTVQLLGFEEELKFDFSAGKQGIYVAFPNIGSVGKWAWMLKLTHLQNGCHSGEPLSSEHQVVVHLI</sequence>
<dbReference type="SUPFAM" id="SSF51445">
    <property type="entry name" value="(Trans)glycosidases"/>
    <property type="match status" value="1"/>
</dbReference>
<dbReference type="InterPro" id="IPR031919">
    <property type="entry name" value="Fucosidase_C"/>
</dbReference>
<evidence type="ECO:0000256" key="3">
    <source>
        <dbReference type="ARBA" id="ARBA00022729"/>
    </source>
</evidence>
<organism evidence="9 10">
    <name type="scientific">Ladona fulva</name>
    <name type="common">Scarce chaser dragonfly</name>
    <name type="synonym">Libellula fulva</name>
    <dbReference type="NCBI Taxonomy" id="123851"/>
    <lineage>
        <taxon>Eukaryota</taxon>
        <taxon>Metazoa</taxon>
        <taxon>Ecdysozoa</taxon>
        <taxon>Arthropoda</taxon>
        <taxon>Hexapoda</taxon>
        <taxon>Insecta</taxon>
        <taxon>Pterygota</taxon>
        <taxon>Palaeoptera</taxon>
        <taxon>Odonata</taxon>
        <taxon>Epiprocta</taxon>
        <taxon>Anisoptera</taxon>
        <taxon>Libelluloidea</taxon>
        <taxon>Libellulidae</taxon>
        <taxon>Ladona</taxon>
    </lineage>
</organism>
<name>A0A8K0KDN9_LADFU</name>
<keyword evidence="4" id="KW-0378">Hydrolase</keyword>
<dbReference type="Proteomes" id="UP000792457">
    <property type="component" value="Unassembled WGS sequence"/>
</dbReference>
<dbReference type="SMART" id="SM00812">
    <property type="entry name" value="Alpha_L_fucos"/>
    <property type="match status" value="1"/>
</dbReference>
<dbReference type="AlphaFoldDB" id="A0A8K0KDN9"/>
<evidence type="ECO:0000259" key="7">
    <source>
        <dbReference type="Pfam" id="PF01120"/>
    </source>
</evidence>
<accession>A0A8K0KDN9</accession>
<evidence type="ECO:0000256" key="2">
    <source>
        <dbReference type="ARBA" id="ARBA00012662"/>
    </source>
</evidence>
<evidence type="ECO:0000256" key="6">
    <source>
        <dbReference type="SAM" id="SignalP"/>
    </source>
</evidence>
<keyword evidence="5" id="KW-0326">Glycosidase</keyword>
<dbReference type="Pfam" id="PF01120">
    <property type="entry name" value="Alpha_L_fucos"/>
    <property type="match status" value="1"/>
</dbReference>
<evidence type="ECO:0000256" key="1">
    <source>
        <dbReference type="ARBA" id="ARBA00007951"/>
    </source>
</evidence>
<evidence type="ECO:0000259" key="8">
    <source>
        <dbReference type="Pfam" id="PF16757"/>
    </source>
</evidence>
<keyword evidence="3 6" id="KW-0732">Signal</keyword>
<comment type="similarity">
    <text evidence="1">Belongs to the glycosyl hydrolase 29 family.</text>
</comment>
<evidence type="ECO:0000256" key="4">
    <source>
        <dbReference type="ARBA" id="ARBA00022801"/>
    </source>
</evidence>
<dbReference type="Gene3D" id="3.20.20.80">
    <property type="entry name" value="Glycosidases"/>
    <property type="match status" value="2"/>
</dbReference>
<evidence type="ECO:0000313" key="9">
    <source>
        <dbReference type="EMBL" id="KAG8231795.1"/>
    </source>
</evidence>
<dbReference type="EC" id="3.2.1.51" evidence="2"/>
<dbReference type="GO" id="GO:0006004">
    <property type="term" value="P:fucose metabolic process"/>
    <property type="evidence" value="ECO:0007669"/>
    <property type="project" value="TreeGrafter"/>
</dbReference>
<dbReference type="InterPro" id="IPR013780">
    <property type="entry name" value="Glyco_hydro_b"/>
</dbReference>
<dbReference type="InterPro" id="IPR017853">
    <property type="entry name" value="GH"/>
</dbReference>
<proteinExistence type="inferred from homology"/>
<dbReference type="InterPro" id="IPR000933">
    <property type="entry name" value="Glyco_hydro_29"/>
</dbReference>
<reference evidence="9" key="2">
    <citation type="submission" date="2017-10" db="EMBL/GenBank/DDBJ databases">
        <title>Ladona fulva Genome sequencing and assembly.</title>
        <authorList>
            <person name="Murali S."/>
            <person name="Richards S."/>
            <person name="Bandaranaike D."/>
            <person name="Bellair M."/>
            <person name="Blankenburg K."/>
            <person name="Chao H."/>
            <person name="Dinh H."/>
            <person name="Doddapaneni H."/>
            <person name="Dugan-Rocha S."/>
            <person name="Elkadiri S."/>
            <person name="Gnanaolivu R."/>
            <person name="Hernandez B."/>
            <person name="Skinner E."/>
            <person name="Javaid M."/>
            <person name="Lee S."/>
            <person name="Li M."/>
            <person name="Ming W."/>
            <person name="Munidasa M."/>
            <person name="Muniz J."/>
            <person name="Nguyen L."/>
            <person name="Hughes D."/>
            <person name="Osuji N."/>
            <person name="Pu L.-L."/>
            <person name="Puazo M."/>
            <person name="Qu C."/>
            <person name="Quiroz J."/>
            <person name="Raj R."/>
            <person name="Weissenberger G."/>
            <person name="Xin Y."/>
            <person name="Zou X."/>
            <person name="Han Y."/>
            <person name="Worley K."/>
            <person name="Muzny D."/>
            <person name="Gibbs R."/>
        </authorList>
    </citation>
    <scope>NUCLEOTIDE SEQUENCE</scope>
    <source>
        <strain evidence="9">Sampled in the wild</strain>
    </source>
</reference>
<feature type="domain" description="Alpha-L-fucosidase C-terminal" evidence="8">
    <location>
        <begin position="290"/>
        <end position="377"/>
    </location>
</feature>
<dbReference type="EMBL" id="KZ308575">
    <property type="protein sequence ID" value="KAG8231795.1"/>
    <property type="molecule type" value="Genomic_DNA"/>
</dbReference>
<feature type="chain" id="PRO_5035479440" description="alpha-L-fucosidase" evidence="6">
    <location>
        <begin position="21"/>
        <end position="400"/>
    </location>
</feature>
<comment type="caution">
    <text evidence="9">The sequence shown here is derived from an EMBL/GenBank/DDBJ whole genome shotgun (WGS) entry which is preliminary data.</text>
</comment>
<keyword evidence="10" id="KW-1185">Reference proteome</keyword>
<reference evidence="9" key="1">
    <citation type="submission" date="2013-04" db="EMBL/GenBank/DDBJ databases">
        <authorList>
            <person name="Qu J."/>
            <person name="Murali S.C."/>
            <person name="Bandaranaike D."/>
            <person name="Bellair M."/>
            <person name="Blankenburg K."/>
            <person name="Chao H."/>
            <person name="Dinh H."/>
            <person name="Doddapaneni H."/>
            <person name="Downs B."/>
            <person name="Dugan-Rocha S."/>
            <person name="Elkadiri S."/>
            <person name="Gnanaolivu R.D."/>
            <person name="Hernandez B."/>
            <person name="Javaid M."/>
            <person name="Jayaseelan J.C."/>
            <person name="Lee S."/>
            <person name="Li M."/>
            <person name="Ming W."/>
            <person name="Munidasa M."/>
            <person name="Muniz J."/>
            <person name="Nguyen L."/>
            <person name="Ongeri F."/>
            <person name="Osuji N."/>
            <person name="Pu L.-L."/>
            <person name="Puazo M."/>
            <person name="Qu C."/>
            <person name="Quiroz J."/>
            <person name="Raj R."/>
            <person name="Weissenberger G."/>
            <person name="Xin Y."/>
            <person name="Zou X."/>
            <person name="Han Y."/>
            <person name="Richards S."/>
            <person name="Worley K."/>
            <person name="Muzny D."/>
            <person name="Gibbs R."/>
        </authorList>
    </citation>
    <scope>NUCLEOTIDE SEQUENCE</scope>
    <source>
        <strain evidence="9">Sampled in the wild</strain>
    </source>
</reference>
<dbReference type="Pfam" id="PF16757">
    <property type="entry name" value="Fucosidase_C"/>
    <property type="match status" value="1"/>
</dbReference>
<dbReference type="PANTHER" id="PTHR10030:SF37">
    <property type="entry name" value="ALPHA-L-FUCOSIDASE-RELATED"/>
    <property type="match status" value="1"/>
</dbReference>
<protein>
    <recommendedName>
        <fullName evidence="2">alpha-L-fucosidase</fullName>
        <ecNumber evidence="2">3.2.1.51</ecNumber>
    </recommendedName>
</protein>
<dbReference type="Gene3D" id="2.60.40.1180">
    <property type="entry name" value="Golgi alpha-mannosidase II"/>
    <property type="match status" value="1"/>
</dbReference>